<dbReference type="InterPro" id="IPR028978">
    <property type="entry name" value="Chorismate_lyase_/UTRA_dom_sf"/>
</dbReference>
<dbReference type="SUPFAM" id="SSF46785">
    <property type="entry name" value="Winged helix' DNA-binding domain"/>
    <property type="match status" value="1"/>
</dbReference>
<evidence type="ECO:0000256" key="3">
    <source>
        <dbReference type="ARBA" id="ARBA00023163"/>
    </source>
</evidence>
<proteinExistence type="predicted"/>
<evidence type="ECO:0000256" key="2">
    <source>
        <dbReference type="ARBA" id="ARBA00023125"/>
    </source>
</evidence>
<organism evidence="5 6">
    <name type="scientific">Thermophilibacter provencensis</name>
    <dbReference type="NCBI Taxonomy" id="1852386"/>
    <lineage>
        <taxon>Bacteria</taxon>
        <taxon>Bacillati</taxon>
        <taxon>Actinomycetota</taxon>
        <taxon>Coriobacteriia</taxon>
        <taxon>Coriobacteriales</taxon>
        <taxon>Atopobiaceae</taxon>
        <taxon>Thermophilibacter</taxon>
    </lineage>
</organism>
<dbReference type="InterPro" id="IPR011663">
    <property type="entry name" value="UTRA"/>
</dbReference>
<dbReference type="PROSITE" id="PS50949">
    <property type="entry name" value="HTH_GNTR"/>
    <property type="match status" value="1"/>
</dbReference>
<dbReference type="Gene3D" id="3.40.1410.10">
    <property type="entry name" value="Chorismate lyase-like"/>
    <property type="match status" value="1"/>
</dbReference>
<dbReference type="Pfam" id="PF00392">
    <property type="entry name" value="GntR"/>
    <property type="match status" value="1"/>
</dbReference>
<reference evidence="5" key="1">
    <citation type="journal article" date="2021" name="PeerJ">
        <title>Extensive microbial diversity within the chicken gut microbiome revealed by metagenomics and culture.</title>
        <authorList>
            <person name="Gilroy R."/>
            <person name="Ravi A."/>
            <person name="Getino M."/>
            <person name="Pursley I."/>
            <person name="Horton D.L."/>
            <person name="Alikhan N.F."/>
            <person name="Baker D."/>
            <person name="Gharbi K."/>
            <person name="Hall N."/>
            <person name="Watson M."/>
            <person name="Adriaenssens E.M."/>
            <person name="Foster-Nyarko E."/>
            <person name="Jarju S."/>
            <person name="Secka A."/>
            <person name="Antonio M."/>
            <person name="Oren A."/>
            <person name="Chaudhuri R.R."/>
            <person name="La Ragione R."/>
            <person name="Hildebrand F."/>
            <person name="Pallen M.J."/>
        </authorList>
    </citation>
    <scope>NUCLEOTIDE SEQUENCE</scope>
    <source>
        <strain evidence="5">CHK124-7917</strain>
    </source>
</reference>
<feature type="domain" description="HTH gntR-type" evidence="4">
    <location>
        <begin position="2"/>
        <end position="70"/>
    </location>
</feature>
<comment type="caution">
    <text evidence="5">The sequence shown here is derived from an EMBL/GenBank/DDBJ whole genome shotgun (WGS) entry which is preliminary data.</text>
</comment>
<dbReference type="EMBL" id="DYWQ01000094">
    <property type="protein sequence ID" value="HJF45413.1"/>
    <property type="molecule type" value="Genomic_DNA"/>
</dbReference>
<dbReference type="PRINTS" id="PR00035">
    <property type="entry name" value="HTHGNTR"/>
</dbReference>
<dbReference type="InterPro" id="IPR036388">
    <property type="entry name" value="WH-like_DNA-bd_sf"/>
</dbReference>
<dbReference type="PANTHER" id="PTHR44846">
    <property type="entry name" value="MANNOSYL-D-GLYCERATE TRANSPORT/METABOLISM SYSTEM REPRESSOR MNGR-RELATED"/>
    <property type="match status" value="1"/>
</dbReference>
<evidence type="ECO:0000313" key="5">
    <source>
        <dbReference type="EMBL" id="HJF45413.1"/>
    </source>
</evidence>
<dbReference type="InterPro" id="IPR000524">
    <property type="entry name" value="Tscrpt_reg_HTH_GntR"/>
</dbReference>
<evidence type="ECO:0000256" key="1">
    <source>
        <dbReference type="ARBA" id="ARBA00023015"/>
    </source>
</evidence>
<dbReference type="PANTHER" id="PTHR44846:SF12">
    <property type="entry name" value="HTH-TYPE TRANSCRIPTIONAL REGULATOR TRER"/>
    <property type="match status" value="1"/>
</dbReference>
<dbReference type="SMART" id="SM00345">
    <property type="entry name" value="HTH_GNTR"/>
    <property type="match status" value="1"/>
</dbReference>
<dbReference type="GO" id="GO:0003700">
    <property type="term" value="F:DNA-binding transcription factor activity"/>
    <property type="evidence" value="ECO:0007669"/>
    <property type="project" value="InterPro"/>
</dbReference>
<dbReference type="InterPro" id="IPR036390">
    <property type="entry name" value="WH_DNA-bd_sf"/>
</dbReference>
<keyword evidence="2" id="KW-0238">DNA-binding</keyword>
<reference evidence="5" key="2">
    <citation type="submission" date="2021-09" db="EMBL/GenBank/DDBJ databases">
        <authorList>
            <person name="Gilroy R."/>
        </authorList>
    </citation>
    <scope>NUCLEOTIDE SEQUENCE</scope>
    <source>
        <strain evidence="5">CHK124-7917</strain>
    </source>
</reference>
<dbReference type="CDD" id="cd07377">
    <property type="entry name" value="WHTH_GntR"/>
    <property type="match status" value="1"/>
</dbReference>
<dbReference type="GO" id="GO:0045892">
    <property type="term" value="P:negative regulation of DNA-templated transcription"/>
    <property type="evidence" value="ECO:0007669"/>
    <property type="project" value="TreeGrafter"/>
</dbReference>
<keyword evidence="1" id="KW-0805">Transcription regulation</keyword>
<dbReference type="AlphaFoldDB" id="A0A921KLJ7"/>
<dbReference type="SUPFAM" id="SSF64288">
    <property type="entry name" value="Chorismate lyase-like"/>
    <property type="match status" value="1"/>
</dbReference>
<sequence length="240" mass="27127">MKARYDVIFREIRGSIERGEFPFQSFLPSEAELTAAFGCSHNTLRRSLGLLREQGYVQPVHGKGVRVVYQPQERTSFTVGGIESFREAGERAHLDTRTEVARVEQVVVDDRLAGLTGFSAGDELTYVIRVRHIAGEALILDHSYFRTSSIPGITVEVARRSIYDHIEKTLGIAIAMSKRTITVERAGEKDRALLDLDDIDYLAVVSSQTFDSQGVLIEWTQSRHRPDHFCFRDTAVRQRV</sequence>
<keyword evidence="3" id="KW-0804">Transcription</keyword>
<dbReference type="InterPro" id="IPR050679">
    <property type="entry name" value="Bact_HTH_transcr_reg"/>
</dbReference>
<evidence type="ECO:0000259" key="4">
    <source>
        <dbReference type="PROSITE" id="PS50949"/>
    </source>
</evidence>
<dbReference type="RefSeq" id="WP_274959189.1">
    <property type="nucleotide sequence ID" value="NZ_DYWQ01000094.1"/>
</dbReference>
<accession>A0A921KLJ7</accession>
<dbReference type="Gene3D" id="1.10.10.10">
    <property type="entry name" value="Winged helix-like DNA-binding domain superfamily/Winged helix DNA-binding domain"/>
    <property type="match status" value="1"/>
</dbReference>
<dbReference type="Proteomes" id="UP000697330">
    <property type="component" value="Unassembled WGS sequence"/>
</dbReference>
<protein>
    <submittedName>
        <fullName evidence="5">UTRA domain-containing protein</fullName>
    </submittedName>
</protein>
<dbReference type="Pfam" id="PF07702">
    <property type="entry name" value="UTRA"/>
    <property type="match status" value="1"/>
</dbReference>
<evidence type="ECO:0000313" key="6">
    <source>
        <dbReference type="Proteomes" id="UP000697330"/>
    </source>
</evidence>
<dbReference type="SMART" id="SM00866">
    <property type="entry name" value="UTRA"/>
    <property type="match status" value="1"/>
</dbReference>
<gene>
    <name evidence="5" type="ORF">K8U72_06475</name>
</gene>
<dbReference type="GO" id="GO:0003677">
    <property type="term" value="F:DNA binding"/>
    <property type="evidence" value="ECO:0007669"/>
    <property type="project" value="UniProtKB-KW"/>
</dbReference>
<name>A0A921KLJ7_9ACTN</name>